<keyword evidence="4 14" id="KW-0723">Serine/threonine-protein kinase</keyword>
<dbReference type="InterPro" id="IPR000719">
    <property type="entry name" value="Prot_kinase_dom"/>
</dbReference>
<dbReference type="Gene3D" id="1.10.510.10">
    <property type="entry name" value="Transferase(Phosphotransferase) domain 1"/>
    <property type="match status" value="1"/>
</dbReference>
<dbReference type="SMART" id="SM00220">
    <property type="entry name" value="S_TKc"/>
    <property type="match status" value="1"/>
</dbReference>
<dbReference type="FunFam" id="3.30.310.80:FF:000002">
    <property type="entry name" value="Non-specific serine/threonine protein kinase"/>
    <property type="match status" value="1"/>
</dbReference>
<evidence type="ECO:0000259" key="16">
    <source>
        <dbReference type="PROSITE" id="PS50816"/>
    </source>
</evidence>
<dbReference type="Gene3D" id="3.30.310.80">
    <property type="entry name" value="Kinase associated domain 1, KA1"/>
    <property type="match status" value="1"/>
</dbReference>
<feature type="domain" description="Protein kinase" evidence="15">
    <location>
        <begin position="18"/>
        <end position="296"/>
    </location>
</feature>
<dbReference type="InterPro" id="IPR011009">
    <property type="entry name" value="Kinase-like_dom_sf"/>
</dbReference>
<dbReference type="GO" id="GO:0106310">
    <property type="term" value="F:protein serine kinase activity"/>
    <property type="evidence" value="ECO:0007669"/>
    <property type="project" value="RHEA"/>
</dbReference>
<evidence type="ECO:0000256" key="8">
    <source>
        <dbReference type="ARBA" id="ARBA00022840"/>
    </source>
</evidence>
<evidence type="ECO:0000256" key="9">
    <source>
        <dbReference type="ARBA" id="ARBA00023211"/>
    </source>
</evidence>
<feature type="domain" description="NAF" evidence="16">
    <location>
        <begin position="215"/>
        <end position="239"/>
    </location>
</feature>
<dbReference type="PROSITE" id="PS00108">
    <property type="entry name" value="PROTEIN_KINASE_ST"/>
    <property type="match status" value="1"/>
</dbReference>
<comment type="caution">
    <text evidence="17">The sequence shown here is derived from an EMBL/GenBank/DDBJ whole genome shotgun (WGS) entry which is preliminary data.</text>
</comment>
<dbReference type="GO" id="GO:0005524">
    <property type="term" value="F:ATP binding"/>
    <property type="evidence" value="ECO:0007669"/>
    <property type="project" value="UniProtKB-UniRule"/>
</dbReference>
<evidence type="ECO:0000256" key="3">
    <source>
        <dbReference type="ARBA" id="ARBA00012513"/>
    </source>
</evidence>
<dbReference type="PROSITE" id="PS00107">
    <property type="entry name" value="PROTEIN_KINASE_ATP"/>
    <property type="match status" value="1"/>
</dbReference>
<dbReference type="GO" id="GO:0004674">
    <property type="term" value="F:protein serine/threonine kinase activity"/>
    <property type="evidence" value="ECO:0007669"/>
    <property type="project" value="UniProtKB-KW"/>
</dbReference>
<evidence type="ECO:0000256" key="5">
    <source>
        <dbReference type="ARBA" id="ARBA00022679"/>
    </source>
</evidence>
<protein>
    <recommendedName>
        <fullName evidence="3">non-specific serine/threonine protein kinase</fullName>
        <ecNumber evidence="3">2.7.11.1</ecNumber>
    </recommendedName>
</protein>
<dbReference type="InterPro" id="IPR018451">
    <property type="entry name" value="NAF/FISL_domain"/>
</dbReference>
<dbReference type="Pfam" id="PF03822">
    <property type="entry name" value="NAF"/>
    <property type="match status" value="1"/>
</dbReference>
<dbReference type="CDD" id="cd12195">
    <property type="entry name" value="CIPK_C"/>
    <property type="match status" value="1"/>
</dbReference>
<dbReference type="FunFam" id="3.30.200.20:FF:000096">
    <property type="entry name" value="Non-specific serine/threonine protein kinase"/>
    <property type="match status" value="1"/>
</dbReference>
<dbReference type="EC" id="2.7.11.1" evidence="3"/>
<dbReference type="AlphaFoldDB" id="A0A2I0IF31"/>
<comment type="similarity">
    <text evidence="2">Belongs to the protein kinase superfamily. CAMK Ser/Thr protein kinase family. SNF1 subfamily.</text>
</comment>
<evidence type="ECO:0000256" key="12">
    <source>
        <dbReference type="ARBA" id="ARBA00058225"/>
    </source>
</evidence>
<evidence type="ECO:0000313" key="17">
    <source>
        <dbReference type="EMBL" id="PKI42599.1"/>
    </source>
</evidence>
<dbReference type="SUPFAM" id="SSF56112">
    <property type="entry name" value="Protein kinase-like (PK-like)"/>
    <property type="match status" value="1"/>
</dbReference>
<evidence type="ECO:0000259" key="15">
    <source>
        <dbReference type="PROSITE" id="PS50011"/>
    </source>
</evidence>
<keyword evidence="5" id="KW-0808">Transferase</keyword>
<evidence type="ECO:0000256" key="6">
    <source>
        <dbReference type="ARBA" id="ARBA00022741"/>
    </source>
</evidence>
<keyword evidence="6 13" id="KW-0547">Nucleotide-binding</keyword>
<organism evidence="17 18">
    <name type="scientific">Punica granatum</name>
    <name type="common">Pomegranate</name>
    <dbReference type="NCBI Taxonomy" id="22663"/>
    <lineage>
        <taxon>Eukaryota</taxon>
        <taxon>Viridiplantae</taxon>
        <taxon>Streptophyta</taxon>
        <taxon>Embryophyta</taxon>
        <taxon>Tracheophyta</taxon>
        <taxon>Spermatophyta</taxon>
        <taxon>Magnoliopsida</taxon>
        <taxon>eudicotyledons</taxon>
        <taxon>Gunneridae</taxon>
        <taxon>Pentapetalae</taxon>
        <taxon>rosids</taxon>
        <taxon>malvids</taxon>
        <taxon>Myrtales</taxon>
        <taxon>Lythraceae</taxon>
        <taxon>Punica</taxon>
    </lineage>
</organism>
<gene>
    <name evidence="17" type="ORF">CRG98_037012</name>
</gene>
<dbReference type="PROSITE" id="PS50011">
    <property type="entry name" value="PROTEIN_KINASE_DOM"/>
    <property type="match status" value="1"/>
</dbReference>
<dbReference type="InterPro" id="IPR004041">
    <property type="entry name" value="NAF_dom"/>
</dbReference>
<dbReference type="FunFam" id="1.10.510.10:FF:000571">
    <property type="entry name" value="Maternal embryonic leucine zipper kinase"/>
    <property type="match status" value="1"/>
</dbReference>
<dbReference type="InterPro" id="IPR017441">
    <property type="entry name" value="Protein_kinase_ATP_BS"/>
</dbReference>
<accession>A0A2I0IF31</accession>
<keyword evidence="7" id="KW-0418">Kinase</keyword>
<comment type="catalytic activity">
    <reaction evidence="10">
        <text>L-threonyl-[protein] + ATP = O-phospho-L-threonyl-[protein] + ADP + H(+)</text>
        <dbReference type="Rhea" id="RHEA:46608"/>
        <dbReference type="Rhea" id="RHEA-COMP:11060"/>
        <dbReference type="Rhea" id="RHEA-COMP:11605"/>
        <dbReference type="ChEBI" id="CHEBI:15378"/>
        <dbReference type="ChEBI" id="CHEBI:30013"/>
        <dbReference type="ChEBI" id="CHEBI:30616"/>
        <dbReference type="ChEBI" id="CHEBI:61977"/>
        <dbReference type="ChEBI" id="CHEBI:456216"/>
        <dbReference type="EC" id="2.7.11.1"/>
    </reaction>
</comment>
<dbReference type="GO" id="GO:0007165">
    <property type="term" value="P:signal transduction"/>
    <property type="evidence" value="ECO:0007669"/>
    <property type="project" value="InterPro"/>
</dbReference>
<dbReference type="InterPro" id="IPR008271">
    <property type="entry name" value="Ser/Thr_kinase_AS"/>
</dbReference>
<evidence type="ECO:0000313" key="18">
    <source>
        <dbReference type="Proteomes" id="UP000233551"/>
    </source>
</evidence>
<dbReference type="PANTHER" id="PTHR43895:SF145">
    <property type="entry name" value="CBL-INTERACTING SERINE_THREONINE-PROTEIN KINASE 9"/>
    <property type="match status" value="1"/>
</dbReference>
<reference evidence="17 18" key="1">
    <citation type="submission" date="2017-11" db="EMBL/GenBank/DDBJ databases">
        <title>De-novo sequencing of pomegranate (Punica granatum L.) genome.</title>
        <authorList>
            <person name="Akparov Z."/>
            <person name="Amiraslanov A."/>
            <person name="Hajiyeva S."/>
            <person name="Abbasov M."/>
            <person name="Kaur K."/>
            <person name="Hamwieh A."/>
            <person name="Solovyev V."/>
            <person name="Salamov A."/>
            <person name="Braich B."/>
            <person name="Kosarev P."/>
            <person name="Mahmoud A."/>
            <person name="Hajiyev E."/>
            <person name="Babayeva S."/>
            <person name="Izzatullayeva V."/>
            <person name="Mammadov A."/>
            <person name="Mammadov A."/>
            <person name="Sharifova S."/>
            <person name="Ojaghi J."/>
            <person name="Eynullazada K."/>
            <person name="Bayramov B."/>
            <person name="Abdulazimova A."/>
            <person name="Shahmuradov I."/>
        </authorList>
    </citation>
    <scope>NUCLEOTIDE SEQUENCE [LARGE SCALE GENOMIC DNA]</scope>
    <source>
        <strain evidence="18">cv. AG2017</strain>
        <tissue evidence="17">Leaf</tissue>
    </source>
</reference>
<name>A0A2I0IF31_PUNGR</name>
<dbReference type="Proteomes" id="UP000233551">
    <property type="component" value="Unassembled WGS sequence"/>
</dbReference>
<evidence type="ECO:0000256" key="10">
    <source>
        <dbReference type="ARBA" id="ARBA00047899"/>
    </source>
</evidence>
<proteinExistence type="inferred from homology"/>
<evidence type="ECO:0000256" key="1">
    <source>
        <dbReference type="ARBA" id="ARBA00001936"/>
    </source>
</evidence>
<evidence type="ECO:0000256" key="2">
    <source>
        <dbReference type="ARBA" id="ARBA00006234"/>
    </source>
</evidence>
<feature type="binding site" evidence="13">
    <location>
        <position position="47"/>
    </location>
    <ligand>
        <name>ATP</name>
        <dbReference type="ChEBI" id="CHEBI:30616"/>
    </ligand>
</feature>
<evidence type="ECO:0000256" key="14">
    <source>
        <dbReference type="RuleBase" id="RU000304"/>
    </source>
</evidence>
<dbReference type="EMBL" id="PGOL01003143">
    <property type="protein sequence ID" value="PKI42599.1"/>
    <property type="molecule type" value="Genomic_DNA"/>
</dbReference>
<comment type="catalytic activity">
    <reaction evidence="11">
        <text>L-seryl-[protein] + ATP = O-phospho-L-seryl-[protein] + ADP + H(+)</text>
        <dbReference type="Rhea" id="RHEA:17989"/>
        <dbReference type="Rhea" id="RHEA-COMP:9863"/>
        <dbReference type="Rhea" id="RHEA-COMP:11604"/>
        <dbReference type="ChEBI" id="CHEBI:15378"/>
        <dbReference type="ChEBI" id="CHEBI:29999"/>
        <dbReference type="ChEBI" id="CHEBI:30616"/>
        <dbReference type="ChEBI" id="CHEBI:83421"/>
        <dbReference type="ChEBI" id="CHEBI:456216"/>
        <dbReference type="EC" id="2.7.11.1"/>
    </reaction>
</comment>
<evidence type="ECO:0000256" key="4">
    <source>
        <dbReference type="ARBA" id="ARBA00022527"/>
    </source>
</evidence>
<dbReference type="Pfam" id="PF00069">
    <property type="entry name" value="Pkinase"/>
    <property type="match status" value="1"/>
</dbReference>
<keyword evidence="18" id="KW-1185">Reference proteome</keyword>
<keyword evidence="8 13" id="KW-0067">ATP-binding</keyword>
<comment type="function">
    <text evidence="12">CIPK serine-threonine protein kinases interact with CBL proteins. Binding of a CBL protein to the regulatory NAF domain of CIPK protein lead to the activation of the kinase in a calcium-dependent manner.</text>
</comment>
<dbReference type="PROSITE" id="PS50816">
    <property type="entry name" value="NAF"/>
    <property type="match status" value="1"/>
</dbReference>
<evidence type="ECO:0000256" key="11">
    <source>
        <dbReference type="ARBA" id="ARBA00048679"/>
    </source>
</evidence>
<evidence type="ECO:0000256" key="7">
    <source>
        <dbReference type="ARBA" id="ARBA00022777"/>
    </source>
</evidence>
<keyword evidence="9" id="KW-0464">Manganese</keyword>
<dbReference type="PANTHER" id="PTHR43895">
    <property type="entry name" value="CALCIUM/CALMODULIN-DEPENDENT PROTEIN KINASE KINASE-RELATED"/>
    <property type="match status" value="1"/>
</dbReference>
<dbReference type="STRING" id="22663.A0A2I0IF31"/>
<comment type="cofactor">
    <cofactor evidence="1">
        <name>Mn(2+)</name>
        <dbReference type="ChEBI" id="CHEBI:29035"/>
    </cofactor>
</comment>
<evidence type="ECO:0000256" key="13">
    <source>
        <dbReference type="PROSITE-ProRule" id="PRU10141"/>
    </source>
</evidence>
<sequence length="347" mass="39402">MSGYNKGAVRTRTRVGKYELGKTVGEGSFAKVKIAKNLESGDVFAIKILDLNHVLRHKMVEQIKREISTMKLIKHPNVIKIFEVMASKTKIYIVLEFVDGGELFDKIAKSGRLKEEEARRYFQQLINAVDYCHSRGVYHRDLKPENLLLDSYGVLKVSDFGLSTFSQQVQEDGLLHTACGTPNYVAPEVLDDKGYDGKASDVWSCGVHLVTEKKEKPESMNAFELISRCQGLNLENLFEKQGLVKRETRFTSQRSPNEIMSKIEEAAKPLGFNVHKRNYKMKLRGDKTGRKGHLSVATEVFEVAPSLHMVELRKTGGDTLEFHKFYKTFSSGLKDIVWKSDENAEQF</sequence>
<dbReference type="Gene3D" id="3.30.200.20">
    <property type="entry name" value="Phosphorylase Kinase, domain 1"/>
    <property type="match status" value="1"/>
</dbReference>